<keyword evidence="1" id="KW-0378">Hydrolase</keyword>
<evidence type="ECO:0000256" key="1">
    <source>
        <dbReference type="ARBA" id="ARBA00022801"/>
    </source>
</evidence>
<dbReference type="InterPro" id="IPR050300">
    <property type="entry name" value="GDXG_lipolytic_enzyme"/>
</dbReference>
<accession>A0A1L8RDP6</accession>
<dbReference type="InterPro" id="IPR029058">
    <property type="entry name" value="AB_hydrolase_fold"/>
</dbReference>
<evidence type="ECO:0000259" key="2">
    <source>
        <dbReference type="Pfam" id="PF20434"/>
    </source>
</evidence>
<evidence type="ECO:0000313" key="3">
    <source>
        <dbReference type="EMBL" id="OJG17822.1"/>
    </source>
</evidence>
<name>A0A1L8RDP6_9ENTE</name>
<gene>
    <name evidence="3" type="ORF">RU97_GL002368</name>
</gene>
<protein>
    <submittedName>
        <fullName evidence="3">Esterase/lipase</fullName>
    </submittedName>
</protein>
<dbReference type="RefSeq" id="WP_067395176.1">
    <property type="nucleotide sequence ID" value="NZ_JXKH01000006.1"/>
</dbReference>
<sequence>MEIKTDILYAEKLYLDLYVPENPRGAVIDVHGGGWFRGDKAKDADWATRFAEQGYLTIVPNYRLAPEVTYPAPIEDLEKALAWLKTSAYPFDREKIAVAGSSSGGNLAIELGLRHQLPVISLSGVIEIDNWLAAHPTVVAAMDTSQDFDHTASAKIDQGGANDAFYKWFVLNYVPEPQAQKDASLLHRIDQTAPPMFLANAMHELVPTSGVLALQAALTAQDVPSQTAIVTGTQHAKGYLDVVNDSIFAFLTTYL</sequence>
<keyword evidence="4" id="KW-1185">Reference proteome</keyword>
<dbReference type="EMBL" id="JXKH01000006">
    <property type="protein sequence ID" value="OJG17822.1"/>
    <property type="molecule type" value="Genomic_DNA"/>
</dbReference>
<dbReference type="SUPFAM" id="SSF53474">
    <property type="entry name" value="alpha/beta-Hydrolases"/>
    <property type="match status" value="1"/>
</dbReference>
<evidence type="ECO:0000313" key="4">
    <source>
        <dbReference type="Proteomes" id="UP000181884"/>
    </source>
</evidence>
<dbReference type="InterPro" id="IPR049492">
    <property type="entry name" value="BD-FAE-like_dom"/>
</dbReference>
<dbReference type="STRING" id="214095.RU97_GL002368"/>
<feature type="domain" description="BD-FAE-like" evidence="2">
    <location>
        <begin position="15"/>
        <end position="211"/>
    </location>
</feature>
<proteinExistence type="predicted"/>
<reference evidence="3 4" key="1">
    <citation type="submission" date="2014-12" db="EMBL/GenBank/DDBJ databases">
        <title>Draft genome sequences of 29 type strains of Enterococci.</title>
        <authorList>
            <person name="Zhong Z."/>
            <person name="Sun Z."/>
            <person name="Liu W."/>
            <person name="Zhang W."/>
            <person name="Zhang H."/>
        </authorList>
    </citation>
    <scope>NUCLEOTIDE SEQUENCE [LARGE SCALE GENOMIC DNA]</scope>
    <source>
        <strain evidence="3 4">DSM 17029</strain>
    </source>
</reference>
<dbReference type="Pfam" id="PF20434">
    <property type="entry name" value="BD-FAE"/>
    <property type="match status" value="1"/>
</dbReference>
<dbReference type="Gene3D" id="3.40.50.1820">
    <property type="entry name" value="alpha/beta hydrolase"/>
    <property type="match status" value="1"/>
</dbReference>
<dbReference type="AlphaFoldDB" id="A0A1L8RDP6"/>
<organism evidence="3 4">
    <name type="scientific">Enterococcus canis</name>
    <dbReference type="NCBI Taxonomy" id="214095"/>
    <lineage>
        <taxon>Bacteria</taxon>
        <taxon>Bacillati</taxon>
        <taxon>Bacillota</taxon>
        <taxon>Bacilli</taxon>
        <taxon>Lactobacillales</taxon>
        <taxon>Enterococcaceae</taxon>
        <taxon>Enterococcus</taxon>
    </lineage>
</organism>
<dbReference type="Proteomes" id="UP000181884">
    <property type="component" value="Unassembled WGS sequence"/>
</dbReference>
<comment type="caution">
    <text evidence="3">The sequence shown here is derived from an EMBL/GenBank/DDBJ whole genome shotgun (WGS) entry which is preliminary data.</text>
</comment>
<dbReference type="PANTHER" id="PTHR48081">
    <property type="entry name" value="AB HYDROLASE SUPERFAMILY PROTEIN C4A8.06C"/>
    <property type="match status" value="1"/>
</dbReference>
<dbReference type="GO" id="GO:0016787">
    <property type="term" value="F:hydrolase activity"/>
    <property type="evidence" value="ECO:0007669"/>
    <property type="project" value="UniProtKB-KW"/>
</dbReference>